<sequence length="205" mass="22146">MRVGLIVTEHEAHLTPIAEARYARLEATIVETMGSDVVRRHYTEPLPPEVDALVLSGSDAPWAAHDPARLDRLGHAVVASGAPVLGICAGLQLLARFAGGVIEHMPDGGAERGFAEVTVLRPAAILAGLADPITVMQRHTDEVTRLPDEFELLATGARCRVQALASRSRPWWGTQFHPEEHDVAHPDGARILRNFGELARAATRS</sequence>
<dbReference type="InterPro" id="IPR029062">
    <property type="entry name" value="Class_I_gatase-like"/>
</dbReference>
<dbReference type="GO" id="GO:0005829">
    <property type="term" value="C:cytosol"/>
    <property type="evidence" value="ECO:0007669"/>
    <property type="project" value="TreeGrafter"/>
</dbReference>
<reference evidence="2" key="1">
    <citation type="submission" date="2020-02" db="EMBL/GenBank/DDBJ databases">
        <authorList>
            <person name="Meier V. D."/>
        </authorList>
    </citation>
    <scope>NUCLEOTIDE SEQUENCE</scope>
    <source>
        <strain evidence="2">AVDCRST_MAG79</strain>
    </source>
</reference>
<dbReference type="Gene3D" id="3.40.50.880">
    <property type="match status" value="1"/>
</dbReference>
<gene>
    <name evidence="2" type="ORF">AVDCRST_MAG79-1103</name>
</gene>
<dbReference type="PANTHER" id="PTHR42695:SF5">
    <property type="entry name" value="GLUTAMINE AMIDOTRANSFERASE YLR126C-RELATED"/>
    <property type="match status" value="1"/>
</dbReference>
<dbReference type="AlphaFoldDB" id="A0A6J4TXS8"/>
<accession>A0A6J4TXS8</accession>
<dbReference type="Pfam" id="PF00117">
    <property type="entry name" value="GATase"/>
    <property type="match status" value="1"/>
</dbReference>
<dbReference type="EMBL" id="CADCWC010000183">
    <property type="protein sequence ID" value="CAA9533159.1"/>
    <property type="molecule type" value="Genomic_DNA"/>
</dbReference>
<proteinExistence type="predicted"/>
<dbReference type="InterPro" id="IPR044992">
    <property type="entry name" value="ChyE-like"/>
</dbReference>
<name>A0A6J4TXS8_9ACTN</name>
<dbReference type="InterPro" id="IPR017926">
    <property type="entry name" value="GATASE"/>
</dbReference>
<feature type="domain" description="Glutamine amidotransferase" evidence="1">
    <location>
        <begin position="77"/>
        <end position="195"/>
    </location>
</feature>
<protein>
    <recommendedName>
        <fullName evidence="1">Glutamine amidotransferase domain-containing protein</fullName>
    </recommendedName>
</protein>
<evidence type="ECO:0000259" key="1">
    <source>
        <dbReference type="Pfam" id="PF00117"/>
    </source>
</evidence>
<evidence type="ECO:0000313" key="2">
    <source>
        <dbReference type="EMBL" id="CAA9533159.1"/>
    </source>
</evidence>
<organism evidence="2">
    <name type="scientific">uncultured Thermoleophilia bacterium</name>
    <dbReference type="NCBI Taxonomy" id="1497501"/>
    <lineage>
        <taxon>Bacteria</taxon>
        <taxon>Bacillati</taxon>
        <taxon>Actinomycetota</taxon>
        <taxon>Thermoleophilia</taxon>
        <taxon>environmental samples</taxon>
    </lineage>
</organism>
<dbReference type="PANTHER" id="PTHR42695">
    <property type="entry name" value="GLUTAMINE AMIDOTRANSFERASE YLR126C-RELATED"/>
    <property type="match status" value="1"/>
</dbReference>
<dbReference type="PROSITE" id="PS51273">
    <property type="entry name" value="GATASE_TYPE_1"/>
    <property type="match status" value="1"/>
</dbReference>
<dbReference type="SUPFAM" id="SSF52317">
    <property type="entry name" value="Class I glutamine amidotransferase-like"/>
    <property type="match status" value="1"/>
</dbReference>